<protein>
    <submittedName>
        <fullName evidence="2">Uncharacterized protein</fullName>
    </submittedName>
</protein>
<dbReference type="Proteomes" id="UP000270743">
    <property type="component" value="Unassembled WGS sequence"/>
</dbReference>
<dbReference type="RefSeq" id="WP_126153279.1">
    <property type="nucleotide sequence ID" value="NZ_UZWE01000021.1"/>
</dbReference>
<name>A0A447IJF5_9RHOB</name>
<keyword evidence="3" id="KW-1185">Reference proteome</keyword>
<dbReference type="AlphaFoldDB" id="A0A447IJF5"/>
<evidence type="ECO:0000313" key="3">
    <source>
        <dbReference type="Proteomes" id="UP000270743"/>
    </source>
</evidence>
<dbReference type="InterPro" id="IPR012334">
    <property type="entry name" value="Pectin_lyas_fold"/>
</dbReference>
<dbReference type="OrthoDB" id="7779285at2"/>
<dbReference type="Gene3D" id="2.160.20.10">
    <property type="entry name" value="Single-stranded right-handed beta-helix, Pectin lyase-like"/>
    <property type="match status" value="1"/>
</dbReference>
<dbReference type="EMBL" id="UZWE01000021">
    <property type="protein sequence ID" value="VDS07591.1"/>
    <property type="molecule type" value="Genomic_DNA"/>
</dbReference>
<proteinExistence type="predicted"/>
<sequence length="617" mass="64098">MPTTAQILLRDFVRYTGDGKPNEPVGKPAPVGDPSSGVHNPSKRDFREAIGSVTDAADRADRQVSKGMEVLAADGLADDTALFSAAMTADGVLSVRPPAGAISLNPSGTTFPNGGVLSGAGAGKTSLVRRALGNFLRGTDLVGGRIERLTIDANRQSLGDASGHAMTFNGTSGMTLADLEVRNFGTTVSGSGGGTGVLFTSSAANAKPRYNRLMNSTIIADPTAGTTIGWIMDDTDFGLVNNVLVRNTTSGLGWAHELKTRAHFNLAYGLQAEGANVAFGLGGEQSEADGGNFNVWGLITGRNIRTGYFQSKGRGNLATGWVIDGNIPDTEGRNEVVSLGLSYLAGTNSTAQENAVIDAMGFGTRPRFAGVGGSRNFLRILAHTVGQVVGFVSGAIGNVVEVLHPGQRASVAGAITDDSGQELDGPNANVVHSPATGERIGSISGYFHDQLSRAGVTWNAEHRWRKERAKIAVQAFGTDGTADNLTGIAVSTPGQADRASIWHRIGATIAADRWEWRGFGQGEVMTLDSAALYPTRNADDAQDRGKSLGKSTNRWKALYTVLVDYGDGVVDTAGPGSPEGVVPAAPGSTYRRKGGGAATGFYVKETGGTGNTGWVAK</sequence>
<reference evidence="2 3" key="1">
    <citation type="submission" date="2018-12" db="EMBL/GenBank/DDBJ databases">
        <authorList>
            <person name="Criscuolo A."/>
        </authorList>
    </citation>
    <scope>NUCLEOTIDE SEQUENCE [LARGE SCALE GENOMIC DNA]</scope>
    <source>
        <strain evidence="2">ACIP1116241</strain>
    </source>
</reference>
<evidence type="ECO:0000256" key="1">
    <source>
        <dbReference type="SAM" id="MobiDB-lite"/>
    </source>
</evidence>
<feature type="region of interest" description="Disordered" evidence="1">
    <location>
        <begin position="16"/>
        <end position="43"/>
    </location>
</feature>
<evidence type="ECO:0000313" key="2">
    <source>
        <dbReference type="EMBL" id="VDS07591.1"/>
    </source>
</evidence>
<organism evidence="2 3">
    <name type="scientific">Paracoccus haematequi</name>
    <dbReference type="NCBI Taxonomy" id="2491866"/>
    <lineage>
        <taxon>Bacteria</taxon>
        <taxon>Pseudomonadati</taxon>
        <taxon>Pseudomonadota</taxon>
        <taxon>Alphaproteobacteria</taxon>
        <taxon>Rhodobacterales</taxon>
        <taxon>Paracoccaceae</taxon>
        <taxon>Paracoccus</taxon>
    </lineage>
</organism>
<gene>
    <name evidence="2" type="ORF">PARHAE_00768</name>
</gene>
<accession>A0A447IJF5</accession>